<evidence type="ECO:0000313" key="3">
    <source>
        <dbReference type="Proteomes" id="UP001631993"/>
    </source>
</evidence>
<reference evidence="2 3" key="1">
    <citation type="submission" date="2024-12" db="EMBL/GenBank/DDBJ databases">
        <title>Forecasting of Potato common scab and diversities of Pathogenic streptomyces spp. in china.</title>
        <authorList>
            <person name="Handique U."/>
            <person name="Wu J."/>
        </authorList>
    </citation>
    <scope>NUCLEOTIDE SEQUENCE [LARGE SCALE GENOMIC DNA]</scope>
    <source>
        <strain evidence="2 3">ZRIMU1585</strain>
    </source>
</reference>
<dbReference type="EMBL" id="JBJVNE010000001">
    <property type="protein sequence ID" value="MFM9644597.1"/>
    <property type="molecule type" value="Genomic_DNA"/>
</dbReference>
<proteinExistence type="predicted"/>
<name>A0ABW9I995_STRGJ</name>
<evidence type="ECO:0000313" key="2">
    <source>
        <dbReference type="EMBL" id="MFM9644597.1"/>
    </source>
</evidence>
<feature type="compositionally biased region" description="Low complexity" evidence="1">
    <location>
        <begin position="26"/>
        <end position="41"/>
    </location>
</feature>
<dbReference type="RefSeq" id="WP_369279000.1">
    <property type="nucleotide sequence ID" value="NZ_JBJVMW010000020.1"/>
</dbReference>
<comment type="caution">
    <text evidence="2">The sequence shown here is derived from an EMBL/GenBank/DDBJ whole genome shotgun (WGS) entry which is preliminary data.</text>
</comment>
<protein>
    <submittedName>
        <fullName evidence="2">Uncharacterized protein</fullName>
    </submittedName>
</protein>
<dbReference type="Proteomes" id="UP001631993">
    <property type="component" value="Unassembled WGS sequence"/>
</dbReference>
<feature type="region of interest" description="Disordered" evidence="1">
    <location>
        <begin position="1"/>
        <end position="41"/>
    </location>
</feature>
<gene>
    <name evidence="2" type="ORF">ACKI1S_00390</name>
</gene>
<evidence type="ECO:0000256" key="1">
    <source>
        <dbReference type="SAM" id="MobiDB-lite"/>
    </source>
</evidence>
<sequence length="167" mass="17401">MAPAESPKKASPSAPAGNAGTRTDGGQKSAEPAAAAKETSASAGQAAFAGTQQFVTIGKAWTEGGLTRLSVRPSEKKVNTQFDTWEIIPGTGPFTTVTMTKDARVLLACPVRDEVAGTSRAEPLPYSPARFVTLLNQLDSGLRDGIGYDLVFDGAGQVTSLKSLYRP</sequence>
<keyword evidence="3" id="KW-1185">Reference proteome</keyword>
<organism evidence="2 3">
    <name type="scientific">Streptomyces galilaeus</name>
    <dbReference type="NCBI Taxonomy" id="33899"/>
    <lineage>
        <taxon>Bacteria</taxon>
        <taxon>Bacillati</taxon>
        <taxon>Actinomycetota</taxon>
        <taxon>Actinomycetes</taxon>
        <taxon>Kitasatosporales</taxon>
        <taxon>Streptomycetaceae</taxon>
        <taxon>Streptomyces</taxon>
    </lineage>
</organism>
<accession>A0ABW9I995</accession>